<keyword evidence="1" id="KW-1133">Transmembrane helix</keyword>
<dbReference type="AlphaFoldDB" id="A0A841BDI2"/>
<organism evidence="2 3">
    <name type="scientific">Amycolatopsis umgeniensis</name>
    <dbReference type="NCBI Taxonomy" id="336628"/>
    <lineage>
        <taxon>Bacteria</taxon>
        <taxon>Bacillati</taxon>
        <taxon>Actinomycetota</taxon>
        <taxon>Actinomycetes</taxon>
        <taxon>Pseudonocardiales</taxon>
        <taxon>Pseudonocardiaceae</taxon>
        <taxon>Amycolatopsis</taxon>
    </lineage>
</organism>
<evidence type="ECO:0000313" key="2">
    <source>
        <dbReference type="EMBL" id="MBB5856961.1"/>
    </source>
</evidence>
<dbReference type="RefSeq" id="WP_343072217.1">
    <property type="nucleotide sequence ID" value="NZ_JACHMX010000001.1"/>
</dbReference>
<evidence type="ECO:0000256" key="1">
    <source>
        <dbReference type="SAM" id="Phobius"/>
    </source>
</evidence>
<accession>A0A841BDI2</accession>
<protein>
    <submittedName>
        <fullName evidence="2">Uncharacterized protein (TIGR04222 family)</fullName>
    </submittedName>
</protein>
<evidence type="ECO:0000313" key="3">
    <source>
        <dbReference type="Proteomes" id="UP000580861"/>
    </source>
</evidence>
<proteinExistence type="predicted"/>
<keyword evidence="3" id="KW-1185">Reference proteome</keyword>
<dbReference type="NCBIfam" id="TIGR04222">
    <property type="entry name" value="near_uncomplex"/>
    <property type="match status" value="1"/>
</dbReference>
<comment type="caution">
    <text evidence="2">The sequence shown here is derived from an EMBL/GenBank/DDBJ whole genome shotgun (WGS) entry which is preliminary data.</text>
</comment>
<feature type="transmembrane region" description="Helical" evidence="1">
    <location>
        <begin position="6"/>
        <end position="25"/>
    </location>
</feature>
<keyword evidence="1" id="KW-0472">Membrane</keyword>
<dbReference type="InterPro" id="IPR026467">
    <property type="entry name" value="Ser/Gly_Cys_C_dom"/>
</dbReference>
<reference evidence="2 3" key="1">
    <citation type="submission" date="2020-08" db="EMBL/GenBank/DDBJ databases">
        <title>Sequencing the genomes of 1000 actinobacteria strains.</title>
        <authorList>
            <person name="Klenk H.-P."/>
        </authorList>
    </citation>
    <scope>NUCLEOTIDE SEQUENCE [LARGE SCALE GENOMIC DNA]</scope>
    <source>
        <strain evidence="2 3">DSM 45272</strain>
    </source>
</reference>
<sequence>MAELETVMAVLAPLPLLAALAYTGWLRNRRHDGEPPRTIYQVAYLAGGPDRVSDTAVAGAVERRAARIDSSGVLRRTSARPADPFVLAVADTLPKVRAARVREPLRASEPMRSLRTELLARGLVVPEGRPRRAWRAAAFAQLGLVVLGSAVLVRTVVVSGQPVVLAGIALAVAMTAFVVTVRLERVHRAVWTTKAGERALSRAGDDPHLVTGAMGAVALGGIEAYPDRRSARLLTLTV</sequence>
<dbReference type="EMBL" id="JACHMX010000001">
    <property type="protein sequence ID" value="MBB5856961.1"/>
    <property type="molecule type" value="Genomic_DNA"/>
</dbReference>
<feature type="transmembrane region" description="Helical" evidence="1">
    <location>
        <begin position="136"/>
        <end position="157"/>
    </location>
</feature>
<keyword evidence="1" id="KW-0812">Transmembrane</keyword>
<dbReference type="Proteomes" id="UP000580861">
    <property type="component" value="Unassembled WGS sequence"/>
</dbReference>
<gene>
    <name evidence="2" type="ORF">HDA45_007048</name>
</gene>
<name>A0A841BDI2_9PSEU</name>
<feature type="transmembrane region" description="Helical" evidence="1">
    <location>
        <begin position="163"/>
        <end position="181"/>
    </location>
</feature>